<geneLocation type="mitochondrion" evidence="1"/>
<name>A0A101LYR9_PICGL</name>
<dbReference type="EMBL" id="LKAM01000006">
    <property type="protein sequence ID" value="KUM47817.1"/>
    <property type="molecule type" value="Genomic_DNA"/>
</dbReference>
<accession>A0A101LYR9</accession>
<reference evidence="1" key="1">
    <citation type="journal article" date="2015" name="Genome Biol. Evol.">
        <title>Organellar Genomes of White Spruce (Picea glauca): Assembly and Annotation.</title>
        <authorList>
            <person name="Jackman S.D."/>
            <person name="Warren R.L."/>
            <person name="Gibb E.A."/>
            <person name="Vandervalk B.P."/>
            <person name="Mohamadi H."/>
            <person name="Chu J."/>
            <person name="Raymond A."/>
            <person name="Pleasance S."/>
            <person name="Coope R."/>
            <person name="Wildung M.R."/>
            <person name="Ritland C.E."/>
            <person name="Bousquet J."/>
            <person name="Jones S.J."/>
            <person name="Bohlmann J."/>
            <person name="Birol I."/>
        </authorList>
    </citation>
    <scope>NUCLEOTIDE SEQUENCE [LARGE SCALE GENOMIC DNA]</scope>
    <source>
        <tissue evidence="1">Flushing bud</tissue>
    </source>
</reference>
<keyword evidence="1" id="KW-0496">Mitochondrion</keyword>
<gene>
    <name evidence="1" type="ORF">ABT39_MTgene4811</name>
</gene>
<protein>
    <submittedName>
        <fullName evidence="1">Uncharacterized protein</fullName>
    </submittedName>
</protein>
<organism evidence="1">
    <name type="scientific">Picea glauca</name>
    <name type="common">White spruce</name>
    <name type="synonym">Pinus glauca</name>
    <dbReference type="NCBI Taxonomy" id="3330"/>
    <lineage>
        <taxon>Eukaryota</taxon>
        <taxon>Viridiplantae</taxon>
        <taxon>Streptophyta</taxon>
        <taxon>Embryophyta</taxon>
        <taxon>Tracheophyta</taxon>
        <taxon>Spermatophyta</taxon>
        <taxon>Pinopsida</taxon>
        <taxon>Pinidae</taxon>
        <taxon>Conifers I</taxon>
        <taxon>Pinales</taxon>
        <taxon>Pinaceae</taxon>
        <taxon>Picea</taxon>
    </lineage>
</organism>
<comment type="caution">
    <text evidence="1">The sequence shown here is derived from an EMBL/GenBank/DDBJ whole genome shotgun (WGS) entry which is preliminary data.</text>
</comment>
<dbReference type="AlphaFoldDB" id="A0A101LYR9"/>
<sequence length="102" mass="11951">MQEDSVFPVAKIGYQLAGQEESLWRGQEREESLFCFPVFMPERSHIHYWIGSQLCFVKEGGLTGWVCNQSCRKRDKERSFLYGQGVRGVFRGFFPLRDPLRI</sequence>
<evidence type="ECO:0000313" key="1">
    <source>
        <dbReference type="EMBL" id="KUM47817.1"/>
    </source>
</evidence>
<proteinExistence type="predicted"/>